<evidence type="ECO:0000256" key="7">
    <source>
        <dbReference type="ARBA" id="ARBA00022729"/>
    </source>
</evidence>
<gene>
    <name evidence="17" type="ORF">E4T21_13585</name>
</gene>
<dbReference type="Gene3D" id="2.150.10.10">
    <property type="entry name" value="Serralysin-like metalloprotease, C-terminal"/>
    <property type="match status" value="4"/>
</dbReference>
<feature type="domain" description="Trimeric autotransporter adhesin YadA-like stalk" evidence="15">
    <location>
        <begin position="1101"/>
        <end position="1138"/>
    </location>
</feature>
<dbReference type="GO" id="GO:0009986">
    <property type="term" value="C:cell surface"/>
    <property type="evidence" value="ECO:0007669"/>
    <property type="project" value="UniProtKB-SubCell"/>
</dbReference>
<dbReference type="InterPro" id="IPR045584">
    <property type="entry name" value="Pilin-like"/>
</dbReference>
<keyword evidence="5" id="KW-1134">Transmembrane beta strand</keyword>
<reference evidence="17" key="1">
    <citation type="submission" date="2021-02" db="EMBL/GenBank/DDBJ databases">
        <title>Strain Y2R2, a novel species of the genus Halomonas.</title>
        <authorList>
            <person name="Huang H."/>
        </authorList>
    </citation>
    <scope>NUCLEOTIDE SEQUENCE</scope>
    <source>
        <strain evidence="17">Y2R2</strain>
    </source>
</reference>
<protein>
    <submittedName>
        <fullName evidence="17">YadA-like family protein</fullName>
    </submittedName>
</protein>
<evidence type="ECO:0000313" key="17">
    <source>
        <dbReference type="EMBL" id="QEM82462.1"/>
    </source>
</evidence>
<feature type="domain" description="Trimeric autotransporter adhesin YadA-like stalk" evidence="15">
    <location>
        <begin position="2202"/>
        <end position="2242"/>
    </location>
</feature>
<dbReference type="CDD" id="cd12820">
    <property type="entry name" value="LbR_YadA-like"/>
    <property type="match status" value="1"/>
</dbReference>
<feature type="domain" description="Trimeric autotransporter adhesin YadA-like stalk" evidence="15">
    <location>
        <begin position="1799"/>
        <end position="1838"/>
    </location>
</feature>
<dbReference type="InterPro" id="IPR008640">
    <property type="entry name" value="Adhesin_Head_dom"/>
</dbReference>
<feature type="domain" description="Trimeric autotransporter adhesin YadA-like stalk" evidence="15">
    <location>
        <begin position="871"/>
        <end position="908"/>
    </location>
</feature>
<comment type="subcellular location">
    <subcellularLocation>
        <location evidence="2">Cell outer membrane</location>
    </subcellularLocation>
    <subcellularLocation>
        <location evidence="1">Cell surface</location>
    </subcellularLocation>
</comment>
<feature type="coiled-coil region" evidence="11">
    <location>
        <begin position="2029"/>
        <end position="2056"/>
    </location>
</feature>
<feature type="region of interest" description="Disordered" evidence="12">
    <location>
        <begin position="70"/>
        <end position="94"/>
    </location>
</feature>
<dbReference type="Gene3D" id="3.30.1300.30">
    <property type="entry name" value="GSPII I/J protein-like"/>
    <property type="match status" value="1"/>
</dbReference>
<dbReference type="GO" id="GO:0015031">
    <property type="term" value="P:protein transport"/>
    <property type="evidence" value="ECO:0007669"/>
    <property type="project" value="UniProtKB-KW"/>
</dbReference>
<keyword evidence="4" id="KW-0813">Transport</keyword>
<feature type="domain" description="Trimeric autotransporter adhesin YadA-like head" evidence="14">
    <location>
        <begin position="148"/>
        <end position="171"/>
    </location>
</feature>
<feature type="domain" description="Trimeric autotransporter adhesin YadA-like stalk" evidence="15">
    <location>
        <begin position="411"/>
        <end position="448"/>
    </location>
</feature>
<dbReference type="Gene3D" id="1.20.5.170">
    <property type="match status" value="3"/>
</dbReference>
<feature type="domain" description="Trimeric autotransporter adhesin YadA-like head" evidence="14">
    <location>
        <begin position="225"/>
        <end position="246"/>
    </location>
</feature>
<feature type="compositionally biased region" description="Polar residues" evidence="12">
    <location>
        <begin position="70"/>
        <end position="87"/>
    </location>
</feature>
<evidence type="ECO:0000256" key="11">
    <source>
        <dbReference type="SAM" id="Coils"/>
    </source>
</evidence>
<evidence type="ECO:0000313" key="18">
    <source>
        <dbReference type="Proteomes" id="UP000324285"/>
    </source>
</evidence>
<dbReference type="InterPro" id="IPR024973">
    <property type="entry name" value="ESPR"/>
</dbReference>
<feature type="domain" description="Trimeric autotransporter adhesin YadA-like stalk" evidence="15">
    <location>
        <begin position="2256"/>
        <end position="2291"/>
    </location>
</feature>
<dbReference type="KEGG" id="hbh:E4T21_13585"/>
<dbReference type="SUPFAM" id="SSF101967">
    <property type="entry name" value="Adhesin YadA, collagen-binding domain"/>
    <property type="match status" value="11"/>
</dbReference>
<feature type="domain" description="Trimeric autotransporter adhesin YadA-like stalk" evidence="15">
    <location>
        <begin position="294"/>
        <end position="334"/>
    </location>
</feature>
<sequence length="2372" mass="236858">MNRVFRLVWNRPSGRWVVASEAAHSRCKSSTSRHLIGGVLLMGGALVLLPGSVEEAKANTLDDGSQICNSTGSTGTVGRQQYGQTNSDPEDGSGTFSTVAGCNAQGNNHLAATVYGTFSQATGQGSAVFGFSSYAGKWATSIGLQNGAGGTASTALGFGTQAAGLNSVAIGGAGGDGTTPLQLESSTRAIGAHSIAIGGNNIKGAQARGANSISIGSQANTEAASALAIGHAASATVDRGVALGYLSNANTGAGIRGLDPNTGVAAADGTAIANTEGTAGAVSIGNPGSGIRRQITGVAAGTNDTDAVNLAQLKAVEQSADGSWNLTAEGANSSEVASGDTVDLANNDGNIEVSKSADSDNVTFDLADDLNANSLTLGDETQSTTLNGNGLTIANGPSVTTDGIDAGGDVISNVGDGVADSDAVNVGQLNEAADGVDDAVTAKGLNFAGNEGDEIHRDLGQTLAISGEATSAGDYSGANLKTVTDPTTGAIQLQLAESPKFGDVTINTTDADGNGAGTINGLSNTTFDEDNIVSGQAATEDQLAAVNQTANTGWNISAEGENASNVAPGDTVDLANNDGNIEVSKSADSDNVTFDLADDFNANSLTLGDETQNTTLNGNGLTIANGPSVTSDGIDAAGDVISNVGDGVADSDAVNVGQLNETADGVDDAVTAKGLNFAGNEGGEIHRDLGQTLAISGEATSAGDYNGANLKTVTDPTTGAIQLQLAESPKFGDVTINTTDADGNGAGTINGLSNTTFDEDNIVSGQAATEDQLAAVNQTANTGWNVSAEGENASNVAPGDTVDLANNDGNIEVSKSADSDNVTFDLADDLNANSLTLGDETQSTTLNGNGLTIANGPSVTTDGIDAGGDVISNVGDGVADSDAVNVGQLNEAADGVDDAVTAKGLNFAGNEGGEIHRDLGQTLAISGEATSAGDYSGANLKTVTDPTTGAIQLQLAESPKFGDVTINTTDADGNGAGTINGLSNTTFDEDNIVSGQAATEDQLAAVNQTANTGWNISAEGENASNVAPGDTVDLANNDGNIEVSKSADSDNVTFDLADDLNANSLTLGDETQNTTLNGNGLTIANGPSVTTDGIDAGGDVISNVGDGVADSDAVNVGQLNEAADGVDDAVTAKGLNFAGNEGGEIHRDLGQTLAISGEATSAGDYSGANLKTVTDPTTGAIQLQLAESPKFGDVTINTTDADGNGAGTINGLSNTTFDEDNIVSGQAATEDQLAAVNQTANTGWNVSAEGENASNVAPGDTVDLANNDGNIEVSKSADSNDVTFDLADDLSASSLTLGDETQSTTLNGNGLTIANGPSVTSDGIDAAGDVISNVGDGVADSDAVNVGQLNEAADGVDNAVTAKGLNFAGNEGGEIHRDLGQTLAISGEATSAGDYSGANLKTVTDPATGAIQLQLAESPKFGDVTINTTDADGNGAGTINGLSNTTFDEDNIVSGQAATEDQLAAVNATANTGWNVSAEGENASNVAPGDTVDLANNDGNIEVSKSADSNDVTFDLADDLNASSLTLGDETQSTTLNGNGLTIANGPSVTSDGIDAAGDVISNVSDGVADSDAVNVGQLNEAADGVDGAVTAKGLNFAGNEGGEVHRDLGQSLAISGEATSAGDYSGANLKTVTDPATGAIQLQLAESPKFGDVTINTTDADGNGAGTINGLSNTTFDADNITSGQAATEDQLARVEEIASSGWQLGTINGNGGVREGRELDDVTNIDPGEVAVLSNNDPNIGIAMDGNEVVFSLADDLSANSITLGDDAQSTILDGSGLSIANGPSVTTDGIDAGNQKITNVSAGEQDTDAVNVGQLNQAVTESTELVVKYDSENKDTVTLEGEEGTSITNLADGRISEQSTDAINGSQLYATNQVINELGDAFTFISGSGDTINLDEMGVGIRYARTNETGLEQSDSFAEAKGATAVGYEARSTGEQALALGYQATAAHQGSVALGAGAQTAEAVGTASVDINGQSYMFAGADPVATVSVGRAGAERTITHVAAGRISADSTDAINGSQLYATNQAVSDVASKVNNVTNEVNELSDQAVKYDSNDDGTTNHDSITLKGSGGTTIANLADGEVSEDSTDAVNGSQLWDVQNQITNIEQGGSRYFKANSNKAEAVAVGRESVAAGPQSVARADDSSAIGARAEVTAEGGVALGADSVADREGMNGKRERFSNAAVGSSKGAVSVGSAGNERQITHVAGGTQATDAVNVRQLEAVQAGAVNYDRRSDGSTDYTSVTFGNGGEPTRLRNVAPGVDATDAANVGQLQEMGNQFNHAISGVYDKIDEVEEGAYAGVASALAAASTPQATMPGKSMVSAGGGYYNGESAVAVGVSRLSDNGRWVVKANATGDSQSNFGAGVGVGWHW</sequence>
<evidence type="ECO:0000259" key="16">
    <source>
        <dbReference type="Pfam" id="PF13018"/>
    </source>
</evidence>
<keyword evidence="9" id="KW-0472">Membrane</keyword>
<keyword evidence="7" id="KW-0732">Signal</keyword>
<feature type="domain" description="Trimeric autotransporter adhesin YadA-like stalk" evidence="15">
    <location>
        <begin position="2076"/>
        <end position="2110"/>
    </location>
</feature>
<evidence type="ECO:0000259" key="14">
    <source>
        <dbReference type="Pfam" id="PF05658"/>
    </source>
</evidence>
<dbReference type="Pfam" id="PF03895">
    <property type="entry name" value="YadA_anchor"/>
    <property type="match status" value="1"/>
</dbReference>
<keyword evidence="18" id="KW-1185">Reference proteome</keyword>
<dbReference type="Pfam" id="PF05662">
    <property type="entry name" value="YadA_stalk"/>
    <property type="match status" value="13"/>
</dbReference>
<proteinExistence type="inferred from homology"/>
<dbReference type="Gene3D" id="2.20.70.140">
    <property type="match status" value="7"/>
</dbReference>
<evidence type="ECO:0000256" key="10">
    <source>
        <dbReference type="ARBA" id="ARBA00023237"/>
    </source>
</evidence>
<keyword evidence="11" id="KW-0175">Coiled coil</keyword>
<dbReference type="Gene3D" id="6.10.250.2040">
    <property type="match status" value="1"/>
</dbReference>
<keyword evidence="6" id="KW-0812">Transmembrane</keyword>
<comment type="similarity">
    <text evidence="3">Belongs to the autotransporter-2 (AT-2) (TC 1.B.40) family.</text>
</comment>
<keyword evidence="10" id="KW-0998">Cell outer membrane</keyword>
<evidence type="ECO:0000259" key="13">
    <source>
        <dbReference type="Pfam" id="PF03895"/>
    </source>
</evidence>
<dbReference type="EMBL" id="CP038437">
    <property type="protein sequence ID" value="QEM82462.1"/>
    <property type="molecule type" value="Genomic_DNA"/>
</dbReference>
<dbReference type="OrthoDB" id="1631723at2"/>
<feature type="domain" description="Trimeric autotransporter adhesin YadA-like C-terminal membrane anchor" evidence="13">
    <location>
        <begin position="2312"/>
        <end position="2372"/>
    </location>
</feature>
<dbReference type="Gene3D" id="6.20.50.100">
    <property type="match status" value="6"/>
</dbReference>
<feature type="domain" description="Trimeric autotransporter adhesin YadA-like head" evidence="14">
    <location>
        <begin position="1936"/>
        <end position="1961"/>
    </location>
</feature>
<evidence type="ECO:0000256" key="12">
    <source>
        <dbReference type="SAM" id="MobiDB-lite"/>
    </source>
</evidence>
<dbReference type="Pfam" id="PF13018">
    <property type="entry name" value="ESPR"/>
    <property type="match status" value="1"/>
</dbReference>
<feature type="domain" description="Trimeric autotransporter adhesin YadA-like stalk" evidence="15">
    <location>
        <begin position="2001"/>
        <end position="2044"/>
    </location>
</feature>
<evidence type="ECO:0000256" key="8">
    <source>
        <dbReference type="ARBA" id="ARBA00022927"/>
    </source>
</evidence>
<keyword evidence="8" id="KW-0653">Protein transport</keyword>
<dbReference type="GO" id="GO:0009279">
    <property type="term" value="C:cell outer membrane"/>
    <property type="evidence" value="ECO:0007669"/>
    <property type="project" value="UniProtKB-SubCell"/>
</dbReference>
<feature type="domain" description="Trimeric autotransporter adhesin YadA-like stalk" evidence="15">
    <location>
        <begin position="1561"/>
        <end position="1598"/>
    </location>
</feature>
<dbReference type="SUPFAM" id="SSF54523">
    <property type="entry name" value="Pili subunits"/>
    <property type="match status" value="1"/>
</dbReference>
<dbReference type="Pfam" id="PF05658">
    <property type="entry name" value="YadA_head"/>
    <property type="match status" value="4"/>
</dbReference>
<evidence type="ECO:0000256" key="3">
    <source>
        <dbReference type="ARBA" id="ARBA00005848"/>
    </source>
</evidence>
<evidence type="ECO:0000256" key="6">
    <source>
        <dbReference type="ARBA" id="ARBA00022692"/>
    </source>
</evidence>
<evidence type="ECO:0000256" key="2">
    <source>
        <dbReference type="ARBA" id="ARBA00004442"/>
    </source>
</evidence>
<dbReference type="InterPro" id="IPR008635">
    <property type="entry name" value="Coiled_stalk_dom"/>
</dbReference>
<evidence type="ECO:0000256" key="1">
    <source>
        <dbReference type="ARBA" id="ARBA00004241"/>
    </source>
</evidence>
<accession>A0A5C1NFF4</accession>
<feature type="domain" description="ESPR" evidence="16">
    <location>
        <begin position="1"/>
        <end position="48"/>
    </location>
</feature>
<feature type="domain" description="Trimeric autotransporter adhesin YadA-like stalk" evidence="15">
    <location>
        <begin position="1850"/>
        <end position="1885"/>
    </location>
</feature>
<name>A0A5C1NFF4_9GAMM</name>
<dbReference type="InterPro" id="IPR005594">
    <property type="entry name" value="YadA_C"/>
</dbReference>
<feature type="domain" description="Trimeric autotransporter adhesin YadA-like head" evidence="14">
    <location>
        <begin position="2126"/>
        <end position="2152"/>
    </location>
</feature>
<evidence type="ECO:0000256" key="5">
    <source>
        <dbReference type="ARBA" id="ARBA00022452"/>
    </source>
</evidence>
<organism evidence="17 18">
    <name type="scientific">Halomonas binhaiensis</name>
    <dbReference type="NCBI Taxonomy" id="2562282"/>
    <lineage>
        <taxon>Bacteria</taxon>
        <taxon>Pseudomonadati</taxon>
        <taxon>Pseudomonadota</taxon>
        <taxon>Gammaproteobacteria</taxon>
        <taxon>Oceanospirillales</taxon>
        <taxon>Halomonadaceae</taxon>
        <taxon>Halomonas</taxon>
    </lineage>
</organism>
<dbReference type="Proteomes" id="UP000324285">
    <property type="component" value="Chromosome"/>
</dbReference>
<evidence type="ECO:0000259" key="15">
    <source>
        <dbReference type="Pfam" id="PF05662"/>
    </source>
</evidence>
<feature type="domain" description="Trimeric autotransporter adhesin YadA-like stalk" evidence="15">
    <location>
        <begin position="1331"/>
        <end position="1368"/>
    </location>
</feature>
<evidence type="ECO:0000256" key="9">
    <source>
        <dbReference type="ARBA" id="ARBA00023136"/>
    </source>
</evidence>
<dbReference type="InterPro" id="IPR011049">
    <property type="entry name" value="Serralysin-like_metalloprot_C"/>
</dbReference>
<evidence type="ECO:0000256" key="4">
    <source>
        <dbReference type="ARBA" id="ARBA00022448"/>
    </source>
</evidence>
<feature type="domain" description="Trimeric autotransporter adhesin YadA-like stalk" evidence="15">
    <location>
        <begin position="641"/>
        <end position="678"/>
    </location>
</feature>